<keyword evidence="1" id="KW-0472">Membrane</keyword>
<evidence type="ECO:0000313" key="3">
    <source>
        <dbReference type="Proteomes" id="UP001295740"/>
    </source>
</evidence>
<keyword evidence="3" id="KW-1185">Reference proteome</keyword>
<protein>
    <submittedName>
        <fullName evidence="2">Uu.00g078050.m01.CDS01</fullName>
    </submittedName>
</protein>
<evidence type="ECO:0000256" key="1">
    <source>
        <dbReference type="SAM" id="Phobius"/>
    </source>
</evidence>
<gene>
    <name evidence="2" type="ORF">KHLLAP_LOCUS7087</name>
</gene>
<keyword evidence="1" id="KW-1133">Transmembrane helix</keyword>
<reference evidence="2" key="1">
    <citation type="submission" date="2023-10" db="EMBL/GenBank/DDBJ databases">
        <authorList>
            <person name="Hackl T."/>
        </authorList>
    </citation>
    <scope>NUCLEOTIDE SEQUENCE</scope>
</reference>
<evidence type="ECO:0000313" key="2">
    <source>
        <dbReference type="EMBL" id="CAJ2506619.1"/>
    </source>
</evidence>
<feature type="transmembrane region" description="Helical" evidence="1">
    <location>
        <begin position="127"/>
        <end position="149"/>
    </location>
</feature>
<proteinExistence type="predicted"/>
<name>A0AAI8VKI9_9PEZI</name>
<organism evidence="2 3">
    <name type="scientific">Anthostomella pinea</name>
    <dbReference type="NCBI Taxonomy" id="933095"/>
    <lineage>
        <taxon>Eukaryota</taxon>
        <taxon>Fungi</taxon>
        <taxon>Dikarya</taxon>
        <taxon>Ascomycota</taxon>
        <taxon>Pezizomycotina</taxon>
        <taxon>Sordariomycetes</taxon>
        <taxon>Xylariomycetidae</taxon>
        <taxon>Xylariales</taxon>
        <taxon>Xylariaceae</taxon>
        <taxon>Anthostomella</taxon>
    </lineage>
</organism>
<dbReference type="EMBL" id="CAUWAG010000010">
    <property type="protein sequence ID" value="CAJ2506619.1"/>
    <property type="molecule type" value="Genomic_DNA"/>
</dbReference>
<keyword evidence="1" id="KW-0812">Transmembrane</keyword>
<accession>A0AAI8VKI9</accession>
<sequence>MPTSLTMANSSNMPNSAFGNLARVPGPNASPETTCAWLIDYFEYMSLPADRVDWLGWTADNLHTMDVQEASQALQKCGVEASMAFVSAAQMLGLIKNYSEEATAKEPTEPAAGWSAWLMARLHDVPALAVFGVLGAVAAVVLVSGVGSGGGGGDGVPMMSQHCNNASAVGNSTAWSPGNSLSAYKSNNLSAVMNWNFS</sequence>
<dbReference type="AlphaFoldDB" id="A0AAI8VKI9"/>
<dbReference type="Proteomes" id="UP001295740">
    <property type="component" value="Unassembled WGS sequence"/>
</dbReference>
<comment type="caution">
    <text evidence="2">The sequence shown here is derived from an EMBL/GenBank/DDBJ whole genome shotgun (WGS) entry which is preliminary data.</text>
</comment>